<evidence type="ECO:0000256" key="2">
    <source>
        <dbReference type="SAM" id="SignalP"/>
    </source>
</evidence>
<dbReference type="Pfam" id="PF04076">
    <property type="entry name" value="BOF"/>
    <property type="match status" value="1"/>
</dbReference>
<dbReference type="InterPro" id="IPR036700">
    <property type="entry name" value="BOBF_sf"/>
</dbReference>
<dbReference type="NCBIfam" id="NF033674">
    <property type="entry name" value="stress_OB_fold"/>
    <property type="match status" value="1"/>
</dbReference>
<evidence type="ECO:0000313" key="3">
    <source>
        <dbReference type="EMBL" id="MDF3831684.1"/>
    </source>
</evidence>
<dbReference type="PANTHER" id="PTHR36571:SF1">
    <property type="entry name" value="PROTEIN YGIW"/>
    <property type="match status" value="1"/>
</dbReference>
<feature type="signal peptide" evidence="2">
    <location>
        <begin position="1"/>
        <end position="19"/>
    </location>
</feature>
<dbReference type="PANTHER" id="PTHR36571">
    <property type="entry name" value="PROTEIN YGIW"/>
    <property type="match status" value="1"/>
</dbReference>
<name>A0ABT6AGT2_9BURK</name>
<comment type="caution">
    <text evidence="3">The sequence shown here is derived from an EMBL/GenBank/DDBJ whole genome shotgun (WGS) entry which is preliminary data.</text>
</comment>
<dbReference type="Gene3D" id="2.40.50.200">
    <property type="entry name" value="Bacterial OB-fold"/>
    <property type="match status" value="1"/>
</dbReference>
<sequence length="114" mass="12476">MKRILIAATLAATAMMAQAQYVGPSTVPVATVKALQADGRDDQPAVLRGQIVSSVGHELYRFDDGTGQMRVKIKQRLWPAGQPVGAATKVELIGEYDKEWVGEPKFKVKQIRLL</sequence>
<dbReference type="InterPro" id="IPR005220">
    <property type="entry name" value="CarO-like"/>
</dbReference>
<keyword evidence="1 2" id="KW-0732">Signal</keyword>
<proteinExistence type="predicted"/>
<organism evidence="3 4">
    <name type="scientific">Cupriavidus basilensis</name>
    <dbReference type="NCBI Taxonomy" id="68895"/>
    <lineage>
        <taxon>Bacteria</taxon>
        <taxon>Pseudomonadati</taxon>
        <taxon>Pseudomonadota</taxon>
        <taxon>Betaproteobacteria</taxon>
        <taxon>Burkholderiales</taxon>
        <taxon>Burkholderiaceae</taxon>
        <taxon>Cupriavidus</taxon>
    </lineage>
</organism>
<dbReference type="SUPFAM" id="SSF101756">
    <property type="entry name" value="Hypothetical protein YgiW"/>
    <property type="match status" value="1"/>
</dbReference>
<keyword evidence="4" id="KW-1185">Reference proteome</keyword>
<gene>
    <name evidence="3" type="ORF">P3W85_01730</name>
</gene>
<dbReference type="RefSeq" id="WP_017224140.1">
    <property type="nucleotide sequence ID" value="NZ_JARJLM010000024.1"/>
</dbReference>
<feature type="chain" id="PRO_5045840743" evidence="2">
    <location>
        <begin position="20"/>
        <end position="114"/>
    </location>
</feature>
<reference evidence="3 4" key="1">
    <citation type="submission" date="2023-03" db="EMBL/GenBank/DDBJ databases">
        <title>Draft assemblies of triclosan tolerant bacteria isolated from returned activated sludge.</title>
        <authorList>
            <person name="Van Hamelsveld S."/>
        </authorList>
    </citation>
    <scope>NUCLEOTIDE SEQUENCE [LARGE SCALE GENOMIC DNA]</scope>
    <source>
        <strain evidence="3 4">GW210010_S58</strain>
    </source>
</reference>
<evidence type="ECO:0000313" key="4">
    <source>
        <dbReference type="Proteomes" id="UP001216674"/>
    </source>
</evidence>
<protein>
    <submittedName>
        <fullName evidence="3">NirD/YgiW/YdeI family stress tolerance protein</fullName>
    </submittedName>
</protein>
<dbReference type="EMBL" id="JARJLM010000024">
    <property type="protein sequence ID" value="MDF3831684.1"/>
    <property type="molecule type" value="Genomic_DNA"/>
</dbReference>
<accession>A0ABT6AGT2</accession>
<evidence type="ECO:0000256" key="1">
    <source>
        <dbReference type="ARBA" id="ARBA00022729"/>
    </source>
</evidence>
<dbReference type="Proteomes" id="UP001216674">
    <property type="component" value="Unassembled WGS sequence"/>
</dbReference>